<comment type="caution">
    <text evidence="4">The sequence shown here is derived from an EMBL/GenBank/DDBJ whole genome shotgun (WGS) entry which is preliminary data.</text>
</comment>
<evidence type="ECO:0000313" key="4">
    <source>
        <dbReference type="EMBL" id="CAE6493713.1"/>
    </source>
</evidence>
<proteinExistence type="inferred from homology"/>
<dbReference type="InterPro" id="IPR002637">
    <property type="entry name" value="RdgB/HAM1"/>
</dbReference>
<evidence type="ECO:0000256" key="2">
    <source>
        <dbReference type="ARBA" id="ARBA00022801"/>
    </source>
</evidence>
<dbReference type="GO" id="GO:0005737">
    <property type="term" value="C:cytoplasm"/>
    <property type="evidence" value="ECO:0007669"/>
    <property type="project" value="TreeGrafter"/>
</dbReference>
<dbReference type="Gene3D" id="3.90.950.10">
    <property type="match status" value="1"/>
</dbReference>
<comment type="similarity">
    <text evidence="1 3">Belongs to the HAM1 NTPase family.</text>
</comment>
<dbReference type="EC" id="3.6.1.66" evidence="4"/>
<name>A0A812F0Y7_9ARCH</name>
<dbReference type="AlphaFoldDB" id="A0A812F0Y7"/>
<dbReference type="NCBIfam" id="TIGR00042">
    <property type="entry name" value="RdgB/HAM1 family non-canonical purine NTP pyrophosphatase"/>
    <property type="match status" value="1"/>
</dbReference>
<evidence type="ECO:0000313" key="5">
    <source>
        <dbReference type="Proteomes" id="UP000655759"/>
    </source>
</evidence>
<dbReference type="SUPFAM" id="SSF52972">
    <property type="entry name" value="ITPase-like"/>
    <property type="match status" value="1"/>
</dbReference>
<dbReference type="PANTHER" id="PTHR11067:SF9">
    <property type="entry name" value="INOSINE TRIPHOSPHATE PYROPHOSPHATASE"/>
    <property type="match status" value="1"/>
</dbReference>
<sequence length="192" mass="21944">MRGVEDMRRSYDVFFASSNRHKYAEVRDILEKFQIRAGFFKFNPVEIQSDSISDIARQKAIDAYEKCKMPVIVEDVGLYITSLNGFPGPYSSFVFKTIGNKGIVRLLGKNRNAEFLSVVAFYDGKKRPRLFEGRVRGKIAKRLEPGGWGYDPIFIPGGKDKTYAQLDDKNSVSHRYKALAKFATYMLQSSDR</sequence>
<dbReference type="Proteomes" id="UP000655759">
    <property type="component" value="Unassembled WGS sequence"/>
</dbReference>
<evidence type="ECO:0000256" key="1">
    <source>
        <dbReference type="ARBA" id="ARBA00008023"/>
    </source>
</evidence>
<reference evidence="4" key="1">
    <citation type="submission" date="2021-02" db="EMBL/GenBank/DDBJ databases">
        <authorList>
            <person name="Han P."/>
        </authorList>
    </citation>
    <scope>NUCLEOTIDE SEQUENCE</scope>
    <source>
        <strain evidence="4">Candidatus Nitrosotenuis uzonensis 5A</strain>
    </source>
</reference>
<evidence type="ECO:0000256" key="3">
    <source>
        <dbReference type="RuleBase" id="RU003781"/>
    </source>
</evidence>
<dbReference type="GO" id="GO:0036220">
    <property type="term" value="F:ITP diphosphatase activity"/>
    <property type="evidence" value="ECO:0007669"/>
    <property type="project" value="UniProtKB-EC"/>
</dbReference>
<gene>
    <name evidence="4" type="ORF">NUZ5A_50202</name>
</gene>
<dbReference type="PANTHER" id="PTHR11067">
    <property type="entry name" value="INOSINE TRIPHOSPHATE PYROPHOSPHATASE/HAM1 PROTEIN"/>
    <property type="match status" value="1"/>
</dbReference>
<dbReference type="CDD" id="cd00515">
    <property type="entry name" value="HAM1"/>
    <property type="match status" value="1"/>
</dbReference>
<accession>A0A812F0Y7</accession>
<protein>
    <submittedName>
        <fullName evidence="4">DITP/XTP pyrophosphatase</fullName>
        <ecNumber evidence="4">3.6.1.66</ecNumber>
    </submittedName>
</protein>
<dbReference type="GO" id="GO:0009143">
    <property type="term" value="P:nucleoside triphosphate catabolic process"/>
    <property type="evidence" value="ECO:0007669"/>
    <property type="project" value="InterPro"/>
</dbReference>
<organism evidence="4 5">
    <name type="scientific">Candidatus Nitrosotenuis uzonensis</name>
    <dbReference type="NCBI Taxonomy" id="1407055"/>
    <lineage>
        <taxon>Archaea</taxon>
        <taxon>Nitrososphaerota</taxon>
        <taxon>Candidatus Nitrosotenuis</taxon>
    </lineage>
</organism>
<dbReference type="Pfam" id="PF01725">
    <property type="entry name" value="Ham1p_like"/>
    <property type="match status" value="1"/>
</dbReference>
<keyword evidence="2 3" id="KW-0378">Hydrolase</keyword>
<dbReference type="EMBL" id="CAJNAQ010000005">
    <property type="protein sequence ID" value="CAE6493713.1"/>
    <property type="molecule type" value="Genomic_DNA"/>
</dbReference>
<dbReference type="InterPro" id="IPR029001">
    <property type="entry name" value="ITPase-like_fam"/>
</dbReference>